<dbReference type="PROSITE" id="PS50932">
    <property type="entry name" value="HTH_LACI_2"/>
    <property type="match status" value="1"/>
</dbReference>
<dbReference type="Pfam" id="PF13377">
    <property type="entry name" value="Peripla_BP_3"/>
    <property type="match status" value="1"/>
</dbReference>
<dbReference type="SMART" id="SM00354">
    <property type="entry name" value="HTH_LACI"/>
    <property type="match status" value="1"/>
</dbReference>
<dbReference type="PANTHER" id="PTHR30146:SF109">
    <property type="entry name" value="HTH-TYPE TRANSCRIPTIONAL REGULATOR GALS"/>
    <property type="match status" value="1"/>
</dbReference>
<dbReference type="InterPro" id="IPR028082">
    <property type="entry name" value="Peripla_BP_I"/>
</dbReference>
<name>A0AA49GJH3_9BACT</name>
<dbReference type="CDD" id="cd01392">
    <property type="entry name" value="HTH_LacI"/>
    <property type="match status" value="1"/>
</dbReference>
<keyword evidence="1" id="KW-0805">Transcription regulation</keyword>
<dbReference type="InterPro" id="IPR000843">
    <property type="entry name" value="HTH_LacI"/>
</dbReference>
<evidence type="ECO:0000256" key="2">
    <source>
        <dbReference type="ARBA" id="ARBA00023125"/>
    </source>
</evidence>
<evidence type="ECO:0000259" key="4">
    <source>
        <dbReference type="PROSITE" id="PS50932"/>
    </source>
</evidence>
<dbReference type="InterPro" id="IPR010982">
    <property type="entry name" value="Lambda_DNA-bd_dom_sf"/>
</dbReference>
<evidence type="ECO:0000313" key="5">
    <source>
        <dbReference type="EMBL" id="WKN34819.1"/>
    </source>
</evidence>
<keyword evidence="2 5" id="KW-0238">DNA-binding</keyword>
<dbReference type="InterPro" id="IPR046335">
    <property type="entry name" value="LacI/GalR-like_sensor"/>
</dbReference>
<keyword evidence="3" id="KW-0804">Transcription</keyword>
<reference evidence="5" key="1">
    <citation type="journal article" date="2023" name="Comput. Struct. Biotechnol. J.">
        <title>Discovery of a novel marine Bacteroidetes with a rich repertoire of carbohydrate-active enzymes.</title>
        <authorList>
            <person name="Chen B."/>
            <person name="Liu G."/>
            <person name="Chen Q."/>
            <person name="Wang H."/>
            <person name="Liu L."/>
            <person name="Tang K."/>
        </authorList>
    </citation>
    <scope>NUCLEOTIDE SEQUENCE</scope>
    <source>
        <strain evidence="5">TK19036</strain>
    </source>
</reference>
<evidence type="ECO:0000256" key="3">
    <source>
        <dbReference type="ARBA" id="ARBA00023163"/>
    </source>
</evidence>
<proteinExistence type="predicted"/>
<dbReference type="SUPFAM" id="SSF47413">
    <property type="entry name" value="lambda repressor-like DNA-binding domains"/>
    <property type="match status" value="1"/>
</dbReference>
<dbReference type="Gene3D" id="1.10.260.40">
    <property type="entry name" value="lambda repressor-like DNA-binding domains"/>
    <property type="match status" value="1"/>
</dbReference>
<dbReference type="GO" id="GO:0003700">
    <property type="term" value="F:DNA-binding transcription factor activity"/>
    <property type="evidence" value="ECO:0007669"/>
    <property type="project" value="TreeGrafter"/>
</dbReference>
<protein>
    <submittedName>
        <fullName evidence="5">LacI family DNA-binding transcriptional regulator</fullName>
    </submittedName>
</protein>
<reference evidence="5" key="2">
    <citation type="journal article" date="2024" name="Antonie Van Leeuwenhoek">
        <title>Roseihalotalea indica gen. nov., sp. nov., a halophilic Bacteroidetes from mesopelagic Southwest Indian Ocean with higher carbohydrate metabolic potential.</title>
        <authorList>
            <person name="Chen B."/>
            <person name="Zhang M."/>
            <person name="Lin D."/>
            <person name="Ye J."/>
            <person name="Tang K."/>
        </authorList>
    </citation>
    <scope>NUCLEOTIDE SEQUENCE</scope>
    <source>
        <strain evidence="5">TK19036</strain>
    </source>
</reference>
<dbReference type="EMBL" id="CP120682">
    <property type="protein sequence ID" value="WKN34819.1"/>
    <property type="molecule type" value="Genomic_DNA"/>
</dbReference>
<evidence type="ECO:0000256" key="1">
    <source>
        <dbReference type="ARBA" id="ARBA00023015"/>
    </source>
</evidence>
<dbReference type="PANTHER" id="PTHR30146">
    <property type="entry name" value="LACI-RELATED TRANSCRIPTIONAL REPRESSOR"/>
    <property type="match status" value="1"/>
</dbReference>
<dbReference type="SUPFAM" id="SSF53822">
    <property type="entry name" value="Periplasmic binding protein-like I"/>
    <property type="match status" value="1"/>
</dbReference>
<feature type="domain" description="HTH lacI-type" evidence="4">
    <location>
        <begin position="4"/>
        <end position="58"/>
    </location>
</feature>
<sequence length="337" mass="38165">MKRISITDIARELDITPSTVSRALNGEPRISKKTRTSVLKLARQWGYWPDILAERFASRKTYNIGLIIPEFTHHFFHQVMRGIESFVVPKGYHLIICTSDNEYEKEKKSVQTLLDVGVDGFLVALGDNLQSYEHFQDIFSLEIPLVFIDRTYKDIEASYVSTSDIEGASQATEHLISVGCRQIVYIQGPTHISTAIDRFTGYQQALKKAQIPFQQKYVIDGSQTQELGQKLAAVLQRHPVDAVFAHNDNLAYEAMRVLQQQGRQVPRDILVMGYDNEPISRLVTPQLSTVQQPAFVMGQRSADLLIQQLESGYFNKDLLTQNIPTSLVLRESTSRGC</sequence>
<dbReference type="Gene3D" id="3.40.50.2300">
    <property type="match status" value="2"/>
</dbReference>
<gene>
    <name evidence="5" type="ORF">K4G66_20815</name>
</gene>
<dbReference type="CDD" id="cd06267">
    <property type="entry name" value="PBP1_LacI_sugar_binding-like"/>
    <property type="match status" value="1"/>
</dbReference>
<dbReference type="Pfam" id="PF00356">
    <property type="entry name" value="LacI"/>
    <property type="match status" value="1"/>
</dbReference>
<dbReference type="GO" id="GO:0000976">
    <property type="term" value="F:transcription cis-regulatory region binding"/>
    <property type="evidence" value="ECO:0007669"/>
    <property type="project" value="TreeGrafter"/>
</dbReference>
<dbReference type="AlphaFoldDB" id="A0AA49GJH3"/>
<accession>A0AA49GJH3</accession>
<organism evidence="5">
    <name type="scientific">Roseihalotalea indica</name>
    <dbReference type="NCBI Taxonomy" id="2867963"/>
    <lineage>
        <taxon>Bacteria</taxon>
        <taxon>Pseudomonadati</taxon>
        <taxon>Bacteroidota</taxon>
        <taxon>Cytophagia</taxon>
        <taxon>Cytophagales</taxon>
        <taxon>Catalimonadaceae</taxon>
        <taxon>Roseihalotalea</taxon>
    </lineage>
</organism>